<comment type="caution">
    <text evidence="1">The sequence shown here is derived from an EMBL/GenBank/DDBJ whole genome shotgun (WGS) entry which is preliminary data.</text>
</comment>
<name>A0A4Y2MRH3_ARAVE</name>
<accession>A0A4Y2MRH3</accession>
<keyword evidence="2" id="KW-1185">Reference proteome</keyword>
<dbReference type="Proteomes" id="UP000499080">
    <property type="component" value="Unassembled WGS sequence"/>
</dbReference>
<dbReference type="EMBL" id="BGPR01007707">
    <property type="protein sequence ID" value="GBN28904.1"/>
    <property type="molecule type" value="Genomic_DNA"/>
</dbReference>
<sequence length="112" mass="12028">MRSLASHSGLGWELASLDGLGCRLRIASPSGLGCRSSSPAVVGCGAHLRVVWDAVPRSPRRGLGCRCWCLRRGLGCRAQRLAVVWDAGSLSRSGQGCSAVSSRRKWSEMQCW</sequence>
<protein>
    <submittedName>
        <fullName evidence="1">Uncharacterized protein</fullName>
    </submittedName>
</protein>
<proteinExistence type="predicted"/>
<gene>
    <name evidence="1" type="ORF">AVEN_190059_1</name>
</gene>
<evidence type="ECO:0000313" key="1">
    <source>
        <dbReference type="EMBL" id="GBN28904.1"/>
    </source>
</evidence>
<organism evidence="1 2">
    <name type="scientific">Araneus ventricosus</name>
    <name type="common">Orbweaver spider</name>
    <name type="synonym">Epeira ventricosa</name>
    <dbReference type="NCBI Taxonomy" id="182803"/>
    <lineage>
        <taxon>Eukaryota</taxon>
        <taxon>Metazoa</taxon>
        <taxon>Ecdysozoa</taxon>
        <taxon>Arthropoda</taxon>
        <taxon>Chelicerata</taxon>
        <taxon>Arachnida</taxon>
        <taxon>Araneae</taxon>
        <taxon>Araneomorphae</taxon>
        <taxon>Entelegynae</taxon>
        <taxon>Araneoidea</taxon>
        <taxon>Araneidae</taxon>
        <taxon>Araneus</taxon>
    </lineage>
</organism>
<evidence type="ECO:0000313" key="2">
    <source>
        <dbReference type="Proteomes" id="UP000499080"/>
    </source>
</evidence>
<reference evidence="1 2" key="1">
    <citation type="journal article" date="2019" name="Sci. Rep.">
        <title>Orb-weaving spider Araneus ventricosus genome elucidates the spidroin gene catalogue.</title>
        <authorList>
            <person name="Kono N."/>
            <person name="Nakamura H."/>
            <person name="Ohtoshi R."/>
            <person name="Moran D.A.P."/>
            <person name="Shinohara A."/>
            <person name="Yoshida Y."/>
            <person name="Fujiwara M."/>
            <person name="Mori M."/>
            <person name="Tomita M."/>
            <person name="Arakawa K."/>
        </authorList>
    </citation>
    <scope>NUCLEOTIDE SEQUENCE [LARGE SCALE GENOMIC DNA]</scope>
</reference>
<dbReference type="AlphaFoldDB" id="A0A4Y2MRH3"/>